<gene>
    <name evidence="1" type="ORF">E2C01_006484</name>
</gene>
<dbReference type="Proteomes" id="UP000324222">
    <property type="component" value="Unassembled WGS sequence"/>
</dbReference>
<keyword evidence="2" id="KW-1185">Reference proteome</keyword>
<accession>A0A5B7CWG8</accession>
<reference evidence="1 2" key="1">
    <citation type="submission" date="2019-05" db="EMBL/GenBank/DDBJ databases">
        <title>Another draft genome of Portunus trituberculatus and its Hox gene families provides insights of decapod evolution.</title>
        <authorList>
            <person name="Jeong J.-H."/>
            <person name="Song I."/>
            <person name="Kim S."/>
            <person name="Choi T."/>
            <person name="Kim D."/>
            <person name="Ryu S."/>
            <person name="Kim W."/>
        </authorList>
    </citation>
    <scope>NUCLEOTIDE SEQUENCE [LARGE SCALE GENOMIC DNA]</scope>
    <source>
        <tissue evidence="1">Muscle</tissue>
    </source>
</reference>
<evidence type="ECO:0000313" key="1">
    <source>
        <dbReference type="EMBL" id="MPC13740.1"/>
    </source>
</evidence>
<dbReference type="EMBL" id="VSRR010000303">
    <property type="protein sequence ID" value="MPC13740.1"/>
    <property type="molecule type" value="Genomic_DNA"/>
</dbReference>
<dbReference type="AlphaFoldDB" id="A0A5B7CWG8"/>
<evidence type="ECO:0000313" key="2">
    <source>
        <dbReference type="Proteomes" id="UP000324222"/>
    </source>
</evidence>
<name>A0A5B7CWG8_PORTR</name>
<comment type="caution">
    <text evidence="1">The sequence shown here is derived from an EMBL/GenBank/DDBJ whole genome shotgun (WGS) entry which is preliminary data.</text>
</comment>
<proteinExistence type="predicted"/>
<organism evidence="1 2">
    <name type="scientific">Portunus trituberculatus</name>
    <name type="common">Swimming crab</name>
    <name type="synonym">Neptunus trituberculatus</name>
    <dbReference type="NCBI Taxonomy" id="210409"/>
    <lineage>
        <taxon>Eukaryota</taxon>
        <taxon>Metazoa</taxon>
        <taxon>Ecdysozoa</taxon>
        <taxon>Arthropoda</taxon>
        <taxon>Crustacea</taxon>
        <taxon>Multicrustacea</taxon>
        <taxon>Malacostraca</taxon>
        <taxon>Eumalacostraca</taxon>
        <taxon>Eucarida</taxon>
        <taxon>Decapoda</taxon>
        <taxon>Pleocyemata</taxon>
        <taxon>Brachyura</taxon>
        <taxon>Eubrachyura</taxon>
        <taxon>Portunoidea</taxon>
        <taxon>Portunidae</taxon>
        <taxon>Portuninae</taxon>
        <taxon>Portunus</taxon>
    </lineage>
</organism>
<sequence>MLLPRPSFHMPVFRVGRHERTASRPTSFPFIFSLPPPSLTPSLGYNGARPNNSQQSGIIIRFPFRKCDPVRLTWRCLHVALSFPLPTLPLTMLHLILRSPSPLVPLLPCVSIAPLSASPFSPSARLVPRQDPKTSFR</sequence>
<protein>
    <submittedName>
        <fullName evidence="1">Uncharacterized protein</fullName>
    </submittedName>
</protein>